<dbReference type="Proteomes" id="UP001381693">
    <property type="component" value="Unassembled WGS sequence"/>
</dbReference>
<feature type="region of interest" description="Disordered" evidence="1">
    <location>
        <begin position="16"/>
        <end position="62"/>
    </location>
</feature>
<evidence type="ECO:0000256" key="1">
    <source>
        <dbReference type="SAM" id="MobiDB-lite"/>
    </source>
</evidence>
<dbReference type="AlphaFoldDB" id="A0AAN8X7W9"/>
<feature type="compositionally biased region" description="Polar residues" evidence="1">
    <location>
        <begin position="39"/>
        <end position="62"/>
    </location>
</feature>
<evidence type="ECO:0000313" key="2">
    <source>
        <dbReference type="EMBL" id="KAK7075628.1"/>
    </source>
</evidence>
<proteinExistence type="predicted"/>
<keyword evidence="3" id="KW-1185">Reference proteome</keyword>
<protein>
    <submittedName>
        <fullName evidence="2">Uncharacterized protein</fullName>
    </submittedName>
</protein>
<gene>
    <name evidence="2" type="ORF">SK128_018549</name>
</gene>
<organism evidence="2 3">
    <name type="scientific">Halocaridina rubra</name>
    <name type="common">Hawaiian red shrimp</name>
    <dbReference type="NCBI Taxonomy" id="373956"/>
    <lineage>
        <taxon>Eukaryota</taxon>
        <taxon>Metazoa</taxon>
        <taxon>Ecdysozoa</taxon>
        <taxon>Arthropoda</taxon>
        <taxon>Crustacea</taxon>
        <taxon>Multicrustacea</taxon>
        <taxon>Malacostraca</taxon>
        <taxon>Eumalacostraca</taxon>
        <taxon>Eucarida</taxon>
        <taxon>Decapoda</taxon>
        <taxon>Pleocyemata</taxon>
        <taxon>Caridea</taxon>
        <taxon>Atyoidea</taxon>
        <taxon>Atyidae</taxon>
        <taxon>Halocaridina</taxon>
    </lineage>
</organism>
<reference evidence="2 3" key="1">
    <citation type="submission" date="2023-11" db="EMBL/GenBank/DDBJ databases">
        <title>Halocaridina rubra genome assembly.</title>
        <authorList>
            <person name="Smith C."/>
        </authorList>
    </citation>
    <scope>NUCLEOTIDE SEQUENCE [LARGE SCALE GENOMIC DNA]</scope>
    <source>
        <strain evidence="2">EP-1</strain>
        <tissue evidence="2">Whole</tissue>
    </source>
</reference>
<name>A0AAN8X7W9_HALRR</name>
<dbReference type="EMBL" id="JAXCGZ010010326">
    <property type="protein sequence ID" value="KAK7075628.1"/>
    <property type="molecule type" value="Genomic_DNA"/>
</dbReference>
<evidence type="ECO:0000313" key="3">
    <source>
        <dbReference type="Proteomes" id="UP001381693"/>
    </source>
</evidence>
<sequence length="92" mass="10235">MSETYVRKQKEFFSSCQKHMHVSKRNSLPLKSKQKDELTATTDRPQQSTAADRLTSPSEDNRFSMHNSVLSLATWLHGVPSSGQAIGANKAS</sequence>
<accession>A0AAN8X7W9</accession>
<comment type="caution">
    <text evidence="2">The sequence shown here is derived from an EMBL/GenBank/DDBJ whole genome shotgun (WGS) entry which is preliminary data.</text>
</comment>